<dbReference type="SUPFAM" id="SSF50199">
    <property type="entry name" value="Staphylococcal nuclease"/>
    <property type="match status" value="1"/>
</dbReference>
<sequence length="145" mass="15424">MTIVTGMLAAALLGAVGLFASNAVPKLASAVGWARGGDCTLVSVHDGDTIRCDGEKIRLANIDAPELEGSPRCEQLRHGKNPRWCDFALGIKSRDALDDFLVAGAIKIERLGTDRYGRTLARIKVDGKDAGDHLISLGLAKAWVQ</sequence>
<feature type="domain" description="TNase-like" evidence="2">
    <location>
        <begin position="41"/>
        <end position="145"/>
    </location>
</feature>
<comment type="caution">
    <text evidence="3">The sequence shown here is derived from an EMBL/GenBank/DDBJ whole genome shotgun (WGS) entry which is preliminary data.</text>
</comment>
<dbReference type="Gene3D" id="2.40.50.90">
    <property type="match status" value="1"/>
</dbReference>
<proteinExistence type="predicted"/>
<dbReference type="PROSITE" id="PS50830">
    <property type="entry name" value="TNASE_3"/>
    <property type="match status" value="1"/>
</dbReference>
<dbReference type="AlphaFoldDB" id="A0A7W7AEH0"/>
<keyword evidence="1" id="KW-0732">Signal</keyword>
<feature type="signal peptide" evidence="1">
    <location>
        <begin position="1"/>
        <end position="20"/>
    </location>
</feature>
<dbReference type="Pfam" id="PF00565">
    <property type="entry name" value="SNase"/>
    <property type="match status" value="1"/>
</dbReference>
<keyword evidence="3" id="KW-0378">Hydrolase</keyword>
<reference evidence="3 4" key="1">
    <citation type="submission" date="2020-08" db="EMBL/GenBank/DDBJ databases">
        <title>Genomic Encyclopedia of Type Strains, Phase IV (KMG-IV): sequencing the most valuable type-strain genomes for metagenomic binning, comparative biology and taxonomic classification.</title>
        <authorList>
            <person name="Goeker M."/>
        </authorList>
    </citation>
    <scope>NUCLEOTIDE SEQUENCE [LARGE SCALE GENOMIC DNA]</scope>
    <source>
        <strain evidence="3 4">DSM 17507</strain>
    </source>
</reference>
<keyword evidence="4" id="KW-1185">Reference proteome</keyword>
<evidence type="ECO:0000256" key="1">
    <source>
        <dbReference type="SAM" id="SignalP"/>
    </source>
</evidence>
<dbReference type="GO" id="GO:0004519">
    <property type="term" value="F:endonuclease activity"/>
    <property type="evidence" value="ECO:0007669"/>
    <property type="project" value="UniProtKB-KW"/>
</dbReference>
<name>A0A7W7AEH0_9SPHN</name>
<dbReference type="Proteomes" id="UP000538566">
    <property type="component" value="Unassembled WGS sequence"/>
</dbReference>
<evidence type="ECO:0000259" key="2">
    <source>
        <dbReference type="PROSITE" id="PS50830"/>
    </source>
</evidence>
<accession>A0A7W7AEH0</accession>
<dbReference type="RefSeq" id="WP_258537057.1">
    <property type="nucleotide sequence ID" value="NZ_JACHOA010000008.1"/>
</dbReference>
<feature type="chain" id="PRO_5031435773" evidence="1">
    <location>
        <begin position="21"/>
        <end position="145"/>
    </location>
</feature>
<keyword evidence="3" id="KW-0255">Endonuclease</keyword>
<protein>
    <submittedName>
        <fullName evidence="3">Endonuclease YncB(Thermonuclease family)</fullName>
    </submittedName>
</protein>
<organism evidence="3 4">
    <name type="scientific">Novosphingobium taihuense</name>
    <dbReference type="NCBI Taxonomy" id="260085"/>
    <lineage>
        <taxon>Bacteria</taxon>
        <taxon>Pseudomonadati</taxon>
        <taxon>Pseudomonadota</taxon>
        <taxon>Alphaproteobacteria</taxon>
        <taxon>Sphingomonadales</taxon>
        <taxon>Sphingomonadaceae</taxon>
        <taxon>Novosphingobium</taxon>
    </lineage>
</organism>
<dbReference type="EMBL" id="JACHOA010000008">
    <property type="protein sequence ID" value="MBB4615371.1"/>
    <property type="molecule type" value="Genomic_DNA"/>
</dbReference>
<evidence type="ECO:0000313" key="3">
    <source>
        <dbReference type="EMBL" id="MBB4615371.1"/>
    </source>
</evidence>
<dbReference type="InterPro" id="IPR016071">
    <property type="entry name" value="Staphylococal_nuclease_OB-fold"/>
</dbReference>
<dbReference type="SMART" id="SM00318">
    <property type="entry name" value="SNc"/>
    <property type="match status" value="1"/>
</dbReference>
<dbReference type="InterPro" id="IPR035437">
    <property type="entry name" value="SNase_OB-fold_sf"/>
</dbReference>
<gene>
    <name evidence="3" type="ORF">GGR37_003667</name>
</gene>
<keyword evidence="3" id="KW-0540">Nuclease</keyword>
<evidence type="ECO:0000313" key="4">
    <source>
        <dbReference type="Proteomes" id="UP000538566"/>
    </source>
</evidence>